<dbReference type="Gene3D" id="3.90.1150.180">
    <property type="match status" value="1"/>
</dbReference>
<dbReference type="PANTHER" id="PTHR32328:SF0">
    <property type="entry name" value="L-SERYL-TRNA(SEC) SELENIUM TRANSFERASE"/>
    <property type="match status" value="1"/>
</dbReference>
<keyword evidence="11" id="KW-1185">Reference proteome</keyword>
<dbReference type="InterPro" id="IPR018319">
    <property type="entry name" value="SelA-like"/>
</dbReference>
<dbReference type="PANTHER" id="PTHR32328">
    <property type="entry name" value="L-SERYL-TRNA(SEC) SELENIUM TRANSFERASE"/>
    <property type="match status" value="1"/>
</dbReference>
<comment type="catalytic activity">
    <reaction evidence="8">
        <text>L-seryl-tRNA(Sec) + selenophosphate + H(+) = L-selenocysteinyl-tRNA(Sec) + phosphate</text>
        <dbReference type="Rhea" id="RHEA:22728"/>
        <dbReference type="Rhea" id="RHEA-COMP:9742"/>
        <dbReference type="Rhea" id="RHEA-COMP:9743"/>
        <dbReference type="ChEBI" id="CHEBI:15378"/>
        <dbReference type="ChEBI" id="CHEBI:16144"/>
        <dbReference type="ChEBI" id="CHEBI:43474"/>
        <dbReference type="ChEBI" id="CHEBI:78533"/>
        <dbReference type="ChEBI" id="CHEBI:78573"/>
        <dbReference type="EC" id="2.9.1.1"/>
    </reaction>
</comment>
<evidence type="ECO:0000256" key="9">
    <source>
        <dbReference type="SAM" id="MobiDB-lite"/>
    </source>
</evidence>
<dbReference type="EC" id="2.9.1.1" evidence="8"/>
<dbReference type="HAMAP" id="MF_00423">
    <property type="entry name" value="SelA"/>
    <property type="match status" value="1"/>
</dbReference>
<evidence type="ECO:0000313" key="11">
    <source>
        <dbReference type="Proteomes" id="UP000315750"/>
    </source>
</evidence>
<accession>A0A518AM42</accession>
<keyword evidence="6 8" id="KW-0711">Selenium</keyword>
<feature type="compositionally biased region" description="Low complexity" evidence="9">
    <location>
        <begin position="456"/>
        <end position="466"/>
    </location>
</feature>
<keyword evidence="4 8" id="KW-0663">Pyridoxal phosphate</keyword>
<dbReference type="AlphaFoldDB" id="A0A518AM42"/>
<dbReference type="Proteomes" id="UP000315750">
    <property type="component" value="Chromosome"/>
</dbReference>
<dbReference type="Pfam" id="PF03841">
    <property type="entry name" value="SelA"/>
    <property type="match status" value="1"/>
</dbReference>
<organism evidence="10 11">
    <name type="scientific">Aeoliella mucimassa</name>
    <dbReference type="NCBI Taxonomy" id="2527972"/>
    <lineage>
        <taxon>Bacteria</taxon>
        <taxon>Pseudomonadati</taxon>
        <taxon>Planctomycetota</taxon>
        <taxon>Planctomycetia</taxon>
        <taxon>Pirellulales</taxon>
        <taxon>Lacipirellulaceae</taxon>
        <taxon>Aeoliella</taxon>
    </lineage>
</organism>
<name>A0A518AM42_9BACT</name>
<evidence type="ECO:0000256" key="2">
    <source>
        <dbReference type="ARBA" id="ARBA00022490"/>
    </source>
</evidence>
<evidence type="ECO:0000256" key="8">
    <source>
        <dbReference type="HAMAP-Rule" id="MF_00423"/>
    </source>
</evidence>
<dbReference type="InterPro" id="IPR015421">
    <property type="entry name" value="PyrdxlP-dep_Trfase_major"/>
</dbReference>
<dbReference type="EMBL" id="CP036278">
    <property type="protein sequence ID" value="QDU55795.1"/>
    <property type="molecule type" value="Genomic_DNA"/>
</dbReference>
<comment type="pathway">
    <text evidence="8">Aminoacyl-tRNA biosynthesis; selenocysteinyl-tRNA(Sec) biosynthesis; selenocysteinyl-tRNA(Sec) from L-seryl-tRNA(Sec) (bacterial route): step 1/1.</text>
</comment>
<keyword evidence="3 8" id="KW-0808">Transferase</keyword>
<evidence type="ECO:0000313" key="10">
    <source>
        <dbReference type="EMBL" id="QDU55795.1"/>
    </source>
</evidence>
<evidence type="ECO:0000256" key="3">
    <source>
        <dbReference type="ARBA" id="ARBA00022679"/>
    </source>
</evidence>
<comment type="subcellular location">
    <subcellularLocation>
        <location evidence="8">Cytoplasm</location>
    </subcellularLocation>
</comment>
<dbReference type="GO" id="GO:0001717">
    <property type="term" value="P:conversion of seryl-tRNAsec to selenocys-tRNAsec"/>
    <property type="evidence" value="ECO:0007669"/>
    <property type="project" value="UniProtKB-UniRule"/>
</dbReference>
<comment type="cofactor">
    <cofactor evidence="1 8">
        <name>pyridoxal 5'-phosphate</name>
        <dbReference type="ChEBI" id="CHEBI:597326"/>
    </cofactor>
</comment>
<dbReference type="GO" id="GO:0005737">
    <property type="term" value="C:cytoplasm"/>
    <property type="evidence" value="ECO:0007669"/>
    <property type="project" value="UniProtKB-SubCell"/>
</dbReference>
<reference evidence="10 11" key="1">
    <citation type="submission" date="2019-02" db="EMBL/GenBank/DDBJ databases">
        <title>Deep-cultivation of Planctomycetes and their phenomic and genomic characterization uncovers novel biology.</title>
        <authorList>
            <person name="Wiegand S."/>
            <person name="Jogler M."/>
            <person name="Boedeker C."/>
            <person name="Pinto D."/>
            <person name="Vollmers J."/>
            <person name="Rivas-Marin E."/>
            <person name="Kohn T."/>
            <person name="Peeters S.H."/>
            <person name="Heuer A."/>
            <person name="Rast P."/>
            <person name="Oberbeckmann S."/>
            <person name="Bunk B."/>
            <person name="Jeske O."/>
            <person name="Meyerdierks A."/>
            <person name="Storesund J.E."/>
            <person name="Kallscheuer N."/>
            <person name="Luecker S."/>
            <person name="Lage O.M."/>
            <person name="Pohl T."/>
            <person name="Merkel B.J."/>
            <person name="Hornburger P."/>
            <person name="Mueller R.-W."/>
            <person name="Bruemmer F."/>
            <person name="Labrenz M."/>
            <person name="Spormann A.M."/>
            <person name="Op den Camp H."/>
            <person name="Overmann J."/>
            <person name="Amann R."/>
            <person name="Jetten M.S.M."/>
            <person name="Mascher T."/>
            <person name="Medema M.H."/>
            <person name="Devos D.P."/>
            <person name="Kaster A.-K."/>
            <person name="Ovreas L."/>
            <person name="Rohde M."/>
            <person name="Galperin M.Y."/>
            <person name="Jogler C."/>
        </authorList>
    </citation>
    <scope>NUCLEOTIDE SEQUENCE [LARGE SCALE GENOMIC DNA]</scope>
    <source>
        <strain evidence="10 11">Pan181</strain>
    </source>
</reference>
<evidence type="ECO:0000256" key="5">
    <source>
        <dbReference type="ARBA" id="ARBA00022917"/>
    </source>
</evidence>
<keyword evidence="5 8" id="KW-0648">Protein biosynthesis</keyword>
<comment type="function">
    <text evidence="8">Converts seryl-tRNA(Sec) to selenocysteinyl-tRNA(Sec) required for selenoprotein biosynthesis.</text>
</comment>
<dbReference type="RefSeq" id="WP_197529101.1">
    <property type="nucleotide sequence ID" value="NZ_CP036278.1"/>
</dbReference>
<dbReference type="GO" id="GO:0001514">
    <property type="term" value="P:selenocysteine incorporation"/>
    <property type="evidence" value="ECO:0007669"/>
    <property type="project" value="UniProtKB-UniRule"/>
</dbReference>
<comment type="similarity">
    <text evidence="7 8">Belongs to the SelA family.</text>
</comment>
<dbReference type="SUPFAM" id="SSF53383">
    <property type="entry name" value="PLP-dependent transferases"/>
    <property type="match status" value="1"/>
</dbReference>
<evidence type="ECO:0000256" key="7">
    <source>
        <dbReference type="ARBA" id="ARBA00044507"/>
    </source>
</evidence>
<feature type="region of interest" description="Disordered" evidence="9">
    <location>
        <begin position="450"/>
        <end position="472"/>
    </location>
</feature>
<dbReference type="GO" id="GO:0004125">
    <property type="term" value="F:L-seryl-tRNA(Sec) selenium transferase activity"/>
    <property type="evidence" value="ECO:0007669"/>
    <property type="project" value="UniProtKB-UniRule"/>
</dbReference>
<gene>
    <name evidence="8 10" type="primary">selA</name>
    <name evidence="10" type="ORF">Pan181_19910</name>
</gene>
<sequence>MKTPNDLFGRLPSVTDLLENPRIKGLVDRVQEMEVTTGVRQFVDRMRREVSRRTIDAPIPSITELADRAARFILGRHTSTQKQAINATGQLWPAGLVGPPLPEDALAAMSVVSQHYHVGGATTAAHLASELAGGQAARLYASPAGAMLAALHACGGSKRVVVARGEMGTMDSCIRLTELAKQAGVELVEVGAADSVSLDDYRTALDAGAAMLLRIESLPHVLREQTCRPEIKELAKLADQHGATFVHNIGRGPLAPLPEPIEASVPNAAASLSAGTAVVVARGDGYLGGPRCGIVVGRRPALESLDTPLAALLAVDPLIESALAATLALWKTPERTALAIPTLALLSTPLLNLESRAERIAAQIETLPGVISATLVEIEPATDLGANRLLPSFGISVQCETDHSERIARQLREGEPRILANWSEARVLLDLRTVAPADDIALVTAFELEHHDEPSEGTAEPAPAETTNEESA</sequence>
<protein>
    <recommendedName>
        <fullName evidence="8">L-seryl-tRNA(Sec) selenium transferase</fullName>
        <ecNumber evidence="8">2.9.1.1</ecNumber>
    </recommendedName>
    <alternativeName>
        <fullName evidence="8">Selenocysteine synthase</fullName>
        <shortName evidence="8">Sec synthase</shortName>
    </alternativeName>
    <alternativeName>
        <fullName evidence="8">Selenocysteinyl-tRNA(Sec) synthase</fullName>
    </alternativeName>
</protein>
<proteinExistence type="inferred from homology"/>
<comment type="caution">
    <text evidence="8">Lacks conserved residue(s) required for the propagation of feature annotation.</text>
</comment>
<dbReference type="InterPro" id="IPR004534">
    <property type="entry name" value="SelA_trans"/>
</dbReference>
<evidence type="ECO:0000256" key="4">
    <source>
        <dbReference type="ARBA" id="ARBA00022898"/>
    </source>
</evidence>
<evidence type="ECO:0000256" key="1">
    <source>
        <dbReference type="ARBA" id="ARBA00001933"/>
    </source>
</evidence>
<dbReference type="Gene3D" id="3.40.640.10">
    <property type="entry name" value="Type I PLP-dependent aspartate aminotransferase-like (Major domain)"/>
    <property type="match status" value="1"/>
</dbReference>
<evidence type="ECO:0000256" key="6">
    <source>
        <dbReference type="ARBA" id="ARBA00023266"/>
    </source>
</evidence>
<dbReference type="KEGG" id="amuc:Pan181_19910"/>
<keyword evidence="2 8" id="KW-0963">Cytoplasm</keyword>
<dbReference type="InterPro" id="IPR015424">
    <property type="entry name" value="PyrdxlP-dep_Trfase"/>
</dbReference>
<dbReference type="UniPathway" id="UPA00906">
    <property type="reaction ID" value="UER00896"/>
</dbReference>